<sequence length="445" mass="45391">MSDGASPTIEDLTARIGTLEAENEVLRGATPAPAPMTRGRWRAWASAVCIIVAAILVPLSIVSAWARVQLVDEDSFVATLAPLASDPAVQSMVVDETMDAIRAQTDFGQITSDAIDGVASLGLPPAAVSALTLLKQPAADGLESLVDRAVTRVVASDAFAGVWSTATRAGHRALTTAATSDGGGLVVRTGDGVGIQLGAIVERVRQNLTDQGVGVAGLIPRIDRVVILGSGENLVLVRTGYAVAAAVGYWLPLVSLALFAAGVLVARRRATALVGTGVGLLVGGGSLAIGIAVGASVTAVFAAQSGLEPVAIGVIYAQLSDGMAHTATIVAVIGVVLAALAWSRGRSRSATALRDGVDAVNSGARSWLAARGVDTGGFGRALFERRVAVRAVIVVLALIWLVALRPLTVGEIVLVTGTALIAWWVAELSQSRPAEGPAAAERVPR</sequence>
<evidence type="ECO:0000256" key="1">
    <source>
        <dbReference type="SAM" id="Phobius"/>
    </source>
</evidence>
<feature type="transmembrane region" description="Helical" evidence="1">
    <location>
        <begin position="387"/>
        <end position="403"/>
    </location>
</feature>
<evidence type="ECO:0000313" key="3">
    <source>
        <dbReference type="Proteomes" id="UP000740605"/>
    </source>
</evidence>
<proteinExistence type="predicted"/>
<dbReference type="EMBL" id="JAFLHG010000002">
    <property type="protein sequence ID" value="MBT8796932.1"/>
    <property type="molecule type" value="Genomic_DNA"/>
</dbReference>
<evidence type="ECO:0000313" key="2">
    <source>
        <dbReference type="EMBL" id="MBT8796932.1"/>
    </source>
</evidence>
<feature type="transmembrane region" description="Helical" evidence="1">
    <location>
        <begin position="323"/>
        <end position="342"/>
    </location>
</feature>
<keyword evidence="1" id="KW-0472">Membrane</keyword>
<feature type="transmembrane region" description="Helical" evidence="1">
    <location>
        <begin position="241"/>
        <end position="266"/>
    </location>
</feature>
<keyword evidence="3" id="KW-1185">Reference proteome</keyword>
<feature type="transmembrane region" description="Helical" evidence="1">
    <location>
        <begin position="278"/>
        <end position="303"/>
    </location>
</feature>
<name>A0ABS5XQY1_9MICO</name>
<dbReference type="Proteomes" id="UP000740605">
    <property type="component" value="Unassembled WGS sequence"/>
</dbReference>
<accession>A0ABS5XQY1</accession>
<gene>
    <name evidence="2" type="ORF">J0P97_02430</name>
</gene>
<feature type="transmembrane region" description="Helical" evidence="1">
    <location>
        <begin position="43"/>
        <end position="66"/>
    </location>
</feature>
<comment type="caution">
    <text evidence="2">The sequence shown here is derived from an EMBL/GenBank/DDBJ whole genome shotgun (WGS) entry which is preliminary data.</text>
</comment>
<reference evidence="2 3" key="1">
    <citation type="submission" date="2021-03" db="EMBL/GenBank/DDBJ databases">
        <title>Microbacterium pauli sp. nov., isolated from microfiltered milk.</title>
        <authorList>
            <person name="Bellassi P."/>
            <person name="Fontana A."/>
            <person name="Callegari M.L."/>
            <person name="Lorenzo M."/>
            <person name="Cappa F."/>
        </authorList>
    </citation>
    <scope>NUCLEOTIDE SEQUENCE [LARGE SCALE GENOMIC DNA]</scope>
    <source>
        <strain evidence="2 3">DSM 18909</strain>
    </source>
</reference>
<dbReference type="RefSeq" id="WP_215486191.1">
    <property type="nucleotide sequence ID" value="NZ_BAAAPJ010000001.1"/>
</dbReference>
<protein>
    <recommendedName>
        <fullName evidence="4">Permease</fullName>
    </recommendedName>
</protein>
<keyword evidence="1" id="KW-1133">Transmembrane helix</keyword>
<keyword evidence="1" id="KW-0812">Transmembrane</keyword>
<feature type="transmembrane region" description="Helical" evidence="1">
    <location>
        <begin position="409"/>
        <end position="426"/>
    </location>
</feature>
<evidence type="ECO:0008006" key="4">
    <source>
        <dbReference type="Google" id="ProtNLM"/>
    </source>
</evidence>
<organism evidence="2 3">
    <name type="scientific">Microbacterium flavum</name>
    <dbReference type="NCBI Taxonomy" id="415216"/>
    <lineage>
        <taxon>Bacteria</taxon>
        <taxon>Bacillati</taxon>
        <taxon>Actinomycetota</taxon>
        <taxon>Actinomycetes</taxon>
        <taxon>Micrococcales</taxon>
        <taxon>Microbacteriaceae</taxon>
        <taxon>Microbacterium</taxon>
    </lineage>
</organism>